<dbReference type="RefSeq" id="WP_230842523.1">
    <property type="nucleotide sequence ID" value="NZ_CP063845.1"/>
</dbReference>
<dbReference type="PANTHER" id="PTHR35509">
    <property type="entry name" value="DOMAIN PROTEIN, PUTATIVE (DUF1995)-RELATED"/>
    <property type="match status" value="1"/>
</dbReference>
<dbReference type="InterPro" id="IPR053021">
    <property type="entry name" value="Chloroplast_ADK"/>
</dbReference>
<keyword evidence="3" id="KW-1185">Reference proteome</keyword>
<proteinExistence type="predicted"/>
<dbReference type="InterPro" id="IPR018962">
    <property type="entry name" value="DUF1995"/>
</dbReference>
<evidence type="ECO:0000313" key="3">
    <source>
        <dbReference type="Proteomes" id="UP001054846"/>
    </source>
</evidence>
<name>A0ABY3PNM7_9CYAN</name>
<evidence type="ECO:0000313" key="2">
    <source>
        <dbReference type="EMBL" id="UFP95297.1"/>
    </source>
</evidence>
<evidence type="ECO:0000259" key="1">
    <source>
        <dbReference type="Pfam" id="PF09353"/>
    </source>
</evidence>
<dbReference type="Proteomes" id="UP001054846">
    <property type="component" value="Chromosome"/>
</dbReference>
<reference evidence="2 3" key="1">
    <citation type="journal article" date="2021" name="Genome Biol. Evol.">
        <title>Complete Genome Sequencing of a Novel Gloeobacter Species from a Waterfall Cave in Mexico.</title>
        <authorList>
            <person name="Saw J.H."/>
            <person name="Cardona T."/>
            <person name="Montejano G."/>
        </authorList>
    </citation>
    <scope>NUCLEOTIDE SEQUENCE [LARGE SCALE GENOMIC DNA]</scope>
    <source>
        <strain evidence="2">MG652769</strain>
    </source>
</reference>
<sequence length="225" mass="24559">MSELPRTLDETLAQCSQALAATFESGKTRAQIDIKVPGLDVLSLVQGLAPALGESGWAAAFPDPGAAALARRRLGSVGYDLRGLSELKLRGGEHRAVLVVEPSAIEVETVETLADRMAGKPFILLNSRLQEAGAVGIGLAGRQLRERFLSTFEMAYAIQPFEGGSLYRAHPKPWQLWRETQEGDYTKVAEFDTRPLGEEIDRALYPKKGEALLDGLRRFLRALGQ</sequence>
<dbReference type="PANTHER" id="PTHR35509:SF1">
    <property type="entry name" value="DOMAIN PROTEIN, PUTATIVE (DUF1995)-RELATED"/>
    <property type="match status" value="1"/>
</dbReference>
<protein>
    <submittedName>
        <fullName evidence="2">DUF1995 family protein</fullName>
    </submittedName>
</protein>
<feature type="domain" description="DUF1995" evidence="1">
    <location>
        <begin position="5"/>
        <end position="201"/>
    </location>
</feature>
<gene>
    <name evidence="2" type="ORF">ISF26_03330</name>
</gene>
<dbReference type="EMBL" id="CP063845">
    <property type="protein sequence ID" value="UFP95297.1"/>
    <property type="molecule type" value="Genomic_DNA"/>
</dbReference>
<dbReference type="Pfam" id="PF09353">
    <property type="entry name" value="DUF1995"/>
    <property type="match status" value="1"/>
</dbReference>
<organism evidence="2 3">
    <name type="scientific">Gloeobacter morelensis MG652769</name>
    <dbReference type="NCBI Taxonomy" id="2781736"/>
    <lineage>
        <taxon>Bacteria</taxon>
        <taxon>Bacillati</taxon>
        <taxon>Cyanobacteriota</taxon>
        <taxon>Cyanophyceae</taxon>
        <taxon>Gloeobacterales</taxon>
        <taxon>Gloeobacteraceae</taxon>
        <taxon>Gloeobacter</taxon>
        <taxon>Gloeobacter morelensis</taxon>
    </lineage>
</organism>
<accession>A0ABY3PNM7</accession>